<comment type="caution">
    <text evidence="2">The sequence shown here is derived from an EMBL/GenBank/DDBJ whole genome shotgun (WGS) entry which is preliminary data.</text>
</comment>
<keyword evidence="3" id="KW-1185">Reference proteome</keyword>
<feature type="region of interest" description="Disordered" evidence="1">
    <location>
        <begin position="1"/>
        <end position="28"/>
    </location>
</feature>
<accession>A0AAE0YW84</accession>
<sequence>MEETGRSSRVTATGSDSRTTLDTPTRIQPAKLTGVAGLMRGLAGVDSFPVIASTSSKLQRQLLITYRLE</sequence>
<evidence type="ECO:0000313" key="3">
    <source>
        <dbReference type="Proteomes" id="UP001283361"/>
    </source>
</evidence>
<dbReference type="EMBL" id="JAWDGP010005286">
    <property type="protein sequence ID" value="KAK3758225.1"/>
    <property type="molecule type" value="Genomic_DNA"/>
</dbReference>
<gene>
    <name evidence="2" type="ORF">RRG08_061072</name>
</gene>
<organism evidence="2 3">
    <name type="scientific">Elysia crispata</name>
    <name type="common">lettuce slug</name>
    <dbReference type="NCBI Taxonomy" id="231223"/>
    <lineage>
        <taxon>Eukaryota</taxon>
        <taxon>Metazoa</taxon>
        <taxon>Spiralia</taxon>
        <taxon>Lophotrochozoa</taxon>
        <taxon>Mollusca</taxon>
        <taxon>Gastropoda</taxon>
        <taxon>Heterobranchia</taxon>
        <taxon>Euthyneura</taxon>
        <taxon>Panpulmonata</taxon>
        <taxon>Sacoglossa</taxon>
        <taxon>Placobranchoidea</taxon>
        <taxon>Plakobranchidae</taxon>
        <taxon>Elysia</taxon>
    </lineage>
</organism>
<evidence type="ECO:0000313" key="2">
    <source>
        <dbReference type="EMBL" id="KAK3758225.1"/>
    </source>
</evidence>
<name>A0AAE0YW84_9GAST</name>
<dbReference type="Proteomes" id="UP001283361">
    <property type="component" value="Unassembled WGS sequence"/>
</dbReference>
<reference evidence="2" key="1">
    <citation type="journal article" date="2023" name="G3 (Bethesda)">
        <title>A reference genome for the long-term kleptoplast-retaining sea slug Elysia crispata morphotype clarki.</title>
        <authorList>
            <person name="Eastman K.E."/>
            <person name="Pendleton A.L."/>
            <person name="Shaikh M.A."/>
            <person name="Suttiyut T."/>
            <person name="Ogas R."/>
            <person name="Tomko P."/>
            <person name="Gavelis G."/>
            <person name="Widhalm J.R."/>
            <person name="Wisecaver J.H."/>
        </authorList>
    </citation>
    <scope>NUCLEOTIDE SEQUENCE</scope>
    <source>
        <strain evidence="2">ECLA1</strain>
    </source>
</reference>
<dbReference type="AlphaFoldDB" id="A0AAE0YW84"/>
<feature type="compositionally biased region" description="Polar residues" evidence="1">
    <location>
        <begin position="7"/>
        <end position="26"/>
    </location>
</feature>
<protein>
    <submittedName>
        <fullName evidence="2">Uncharacterized protein</fullName>
    </submittedName>
</protein>
<proteinExistence type="predicted"/>
<evidence type="ECO:0000256" key="1">
    <source>
        <dbReference type="SAM" id="MobiDB-lite"/>
    </source>
</evidence>